<dbReference type="RefSeq" id="WP_210806212.1">
    <property type="nucleotide sequence ID" value="NZ_JAGQDG010000001.1"/>
</dbReference>
<evidence type="ECO:0000313" key="1">
    <source>
        <dbReference type="EMBL" id="MBQ0934399.1"/>
    </source>
</evidence>
<name>A0ABS5DTD9_9BURK</name>
<organism evidence="1 2">
    <name type="scientific">Ideonella paludis</name>
    <dbReference type="NCBI Taxonomy" id="1233411"/>
    <lineage>
        <taxon>Bacteria</taxon>
        <taxon>Pseudomonadati</taxon>
        <taxon>Pseudomonadota</taxon>
        <taxon>Betaproteobacteria</taxon>
        <taxon>Burkholderiales</taxon>
        <taxon>Sphaerotilaceae</taxon>
        <taxon>Ideonella</taxon>
    </lineage>
</organism>
<accession>A0ABS5DTD9</accession>
<dbReference type="EMBL" id="JAGQDG010000001">
    <property type="protein sequence ID" value="MBQ0934399.1"/>
    <property type="molecule type" value="Genomic_DNA"/>
</dbReference>
<gene>
    <name evidence="1" type="ORF">KAK11_03585</name>
</gene>
<protein>
    <submittedName>
        <fullName evidence="1">Uncharacterized protein</fullName>
    </submittedName>
</protein>
<proteinExistence type="predicted"/>
<evidence type="ECO:0000313" key="2">
    <source>
        <dbReference type="Proteomes" id="UP000672097"/>
    </source>
</evidence>
<sequence>MNPLHTTARVDSGGVIACYCEDRLCFPAGPFLSVLPTAVGLVQMSGQGSGSALMR</sequence>
<keyword evidence="2" id="KW-1185">Reference proteome</keyword>
<reference evidence="1 2" key="1">
    <citation type="submission" date="2021-04" db="EMBL/GenBank/DDBJ databases">
        <title>The genome sequence of type strain Ideonella paludis KCTC 32238.</title>
        <authorList>
            <person name="Liu Y."/>
        </authorList>
    </citation>
    <scope>NUCLEOTIDE SEQUENCE [LARGE SCALE GENOMIC DNA]</scope>
    <source>
        <strain evidence="1 2">KCTC 32238</strain>
    </source>
</reference>
<comment type="caution">
    <text evidence="1">The sequence shown here is derived from an EMBL/GenBank/DDBJ whole genome shotgun (WGS) entry which is preliminary data.</text>
</comment>
<dbReference type="Proteomes" id="UP000672097">
    <property type="component" value="Unassembled WGS sequence"/>
</dbReference>